<dbReference type="Proteomes" id="UP000681722">
    <property type="component" value="Unassembled WGS sequence"/>
</dbReference>
<protein>
    <submittedName>
        <fullName evidence="2">Uncharacterized protein</fullName>
    </submittedName>
</protein>
<feature type="compositionally biased region" description="Polar residues" evidence="1">
    <location>
        <begin position="121"/>
        <end position="131"/>
    </location>
</feature>
<comment type="caution">
    <text evidence="2">The sequence shown here is derived from an EMBL/GenBank/DDBJ whole genome shotgun (WGS) entry which is preliminary data.</text>
</comment>
<accession>A0A813XLU7</accession>
<feature type="region of interest" description="Disordered" evidence="1">
    <location>
        <begin position="120"/>
        <end position="143"/>
    </location>
</feature>
<evidence type="ECO:0000313" key="3">
    <source>
        <dbReference type="EMBL" id="CAF3654332.1"/>
    </source>
</evidence>
<reference evidence="2" key="1">
    <citation type="submission" date="2021-02" db="EMBL/GenBank/DDBJ databases">
        <authorList>
            <person name="Nowell W R."/>
        </authorList>
    </citation>
    <scope>NUCLEOTIDE SEQUENCE</scope>
</reference>
<organism evidence="2 4">
    <name type="scientific">Didymodactylos carnosus</name>
    <dbReference type="NCBI Taxonomy" id="1234261"/>
    <lineage>
        <taxon>Eukaryota</taxon>
        <taxon>Metazoa</taxon>
        <taxon>Spiralia</taxon>
        <taxon>Gnathifera</taxon>
        <taxon>Rotifera</taxon>
        <taxon>Eurotatoria</taxon>
        <taxon>Bdelloidea</taxon>
        <taxon>Philodinida</taxon>
        <taxon>Philodinidae</taxon>
        <taxon>Didymodactylos</taxon>
    </lineage>
</organism>
<feature type="region of interest" description="Disordered" evidence="1">
    <location>
        <begin position="181"/>
        <end position="216"/>
    </location>
</feature>
<evidence type="ECO:0000256" key="1">
    <source>
        <dbReference type="SAM" id="MobiDB-lite"/>
    </source>
</evidence>
<dbReference type="EMBL" id="CAJNOQ010001087">
    <property type="protein sequence ID" value="CAF0866835.1"/>
    <property type="molecule type" value="Genomic_DNA"/>
</dbReference>
<dbReference type="OrthoDB" id="10051084at2759"/>
<evidence type="ECO:0000313" key="4">
    <source>
        <dbReference type="Proteomes" id="UP000663829"/>
    </source>
</evidence>
<dbReference type="EMBL" id="CAJOBC010001087">
    <property type="protein sequence ID" value="CAF3654332.1"/>
    <property type="molecule type" value="Genomic_DNA"/>
</dbReference>
<dbReference type="Proteomes" id="UP000663829">
    <property type="component" value="Unassembled WGS sequence"/>
</dbReference>
<gene>
    <name evidence="2" type="ORF">GPM918_LOCUS6886</name>
    <name evidence="3" type="ORF">SRO942_LOCUS6886</name>
</gene>
<name>A0A813XLU7_9BILA</name>
<proteinExistence type="predicted"/>
<dbReference type="AlphaFoldDB" id="A0A813XLU7"/>
<keyword evidence="4" id="KW-1185">Reference proteome</keyword>
<sequence>MTKPSRCNLSIDDEDDCCVIDDDASYPKFCKRKRKLERSVVRVNPFIFNWSKNRHCEKEHSKPLTQPLVSDTVNKVILDPNQYIIEPETTTVPTLNNYEAFDWTKQLGSDNDQLKIRKRNQTQLPSRNYSLSPRKISNKTSHEITRPSIHLTSTNVSLTDNGNGANTVQLLAQRSENNIDHQSSMKRNHDQLSSDTPLQTKKVDKPSTGSKFCDRHQSQEHNELKINLKNYYQHCYTEHAQTTLSLDNTEKNTSTTYDFDLINPIKFGHLYVTRCDDGTFALCVDSSVTINENECQVISSANQPTDYGRKLQTNSTSVESQHKLLTTVPIETYDDNDDNVRLFNVSCDTTPKDINIPSSFQEQSQTNHCQLKQQPSQTDDDDIVVLDNVASLPSSAIEKLSRAYVSMKHRRSFCNEQVTSLESLTLEYDICKEQKIRQMCRTNKQKRRRKGPVLAINTKPLLTNENNEIISCINDIIDSVVNNEENKGTEINIRYPPLVSYLPKKVLASIFSSDDRQILDSLNLINKYDLQINEEKQITSEQALRASKRHVFLLSSPNSTESVASLLSSGSSMATASLYTKIAKLPNNKDNTDKFLRKTIRNSNHQHHVQSQLRSKQKLLSTGASLYAAYKRKQKKKLETSFYSSVKQTNLSSSTSMNYSNPMQQNPQLLPTTTHLKLPTMAHMDNNNQVKSNRQRLNELDEQVIILD</sequence>
<evidence type="ECO:0000313" key="2">
    <source>
        <dbReference type="EMBL" id="CAF0866835.1"/>
    </source>
</evidence>